<accession>A0A2B9DGJ0</accession>
<dbReference type="EMBL" id="NUHO01000231">
    <property type="protein sequence ID" value="PGM87695.1"/>
    <property type="molecule type" value="Genomic_DNA"/>
</dbReference>
<dbReference type="InterPro" id="IPR010982">
    <property type="entry name" value="Lambda_DNA-bd_dom_sf"/>
</dbReference>
<dbReference type="CDD" id="cd00093">
    <property type="entry name" value="HTH_XRE"/>
    <property type="match status" value="1"/>
</dbReference>
<evidence type="ECO:0000313" key="3">
    <source>
        <dbReference type="Proteomes" id="UP000222054"/>
    </source>
</evidence>
<reference evidence="2 3" key="1">
    <citation type="submission" date="2017-09" db="EMBL/GenBank/DDBJ databases">
        <title>Large-scale bioinformatics analysis of Bacillus genomes uncovers conserved roles of natural products in bacterial physiology.</title>
        <authorList>
            <consortium name="Agbiome Team Llc"/>
            <person name="Bleich R.M."/>
            <person name="Grubbs K.J."/>
            <person name="Santa Maria K.C."/>
            <person name="Allen S.E."/>
            <person name="Farag S."/>
            <person name="Shank E.A."/>
            <person name="Bowers A."/>
        </authorList>
    </citation>
    <scope>NUCLEOTIDE SEQUENCE [LARGE SCALE GENOMIC DNA]</scope>
    <source>
        <strain evidence="2 3">AFS053130</strain>
    </source>
</reference>
<dbReference type="Proteomes" id="UP000222054">
    <property type="component" value="Unassembled WGS sequence"/>
</dbReference>
<feature type="domain" description="HTH cro/C1-type" evidence="1">
    <location>
        <begin position="10"/>
        <end position="64"/>
    </location>
</feature>
<dbReference type="Gene3D" id="1.10.260.40">
    <property type="entry name" value="lambda repressor-like DNA-binding domains"/>
    <property type="match status" value="1"/>
</dbReference>
<dbReference type="InterPro" id="IPR001387">
    <property type="entry name" value="Cro/C1-type_HTH"/>
</dbReference>
<evidence type="ECO:0000259" key="1">
    <source>
        <dbReference type="PROSITE" id="PS50943"/>
    </source>
</evidence>
<dbReference type="Pfam" id="PF01381">
    <property type="entry name" value="HTH_3"/>
    <property type="match status" value="1"/>
</dbReference>
<name>A0A2B9DGJ0_BACCE</name>
<dbReference type="SMART" id="SM00530">
    <property type="entry name" value="HTH_XRE"/>
    <property type="match status" value="1"/>
</dbReference>
<dbReference type="AlphaFoldDB" id="A0A2B9DGJ0"/>
<dbReference type="GO" id="GO:0003677">
    <property type="term" value="F:DNA binding"/>
    <property type="evidence" value="ECO:0007669"/>
    <property type="project" value="InterPro"/>
</dbReference>
<evidence type="ECO:0000313" key="2">
    <source>
        <dbReference type="EMBL" id="PGM87695.1"/>
    </source>
</evidence>
<dbReference type="SUPFAM" id="SSF47413">
    <property type="entry name" value="lambda repressor-like DNA-binding domains"/>
    <property type="match status" value="1"/>
</dbReference>
<comment type="caution">
    <text evidence="2">The sequence shown here is derived from an EMBL/GenBank/DDBJ whole genome shotgun (WGS) entry which is preliminary data.</text>
</comment>
<proteinExistence type="predicted"/>
<dbReference type="PROSITE" id="PS50943">
    <property type="entry name" value="HTH_CROC1"/>
    <property type="match status" value="1"/>
</dbReference>
<dbReference type="RefSeq" id="WP_098779703.1">
    <property type="nucleotide sequence ID" value="NZ_NUHO01000231.1"/>
</dbReference>
<sequence length="88" mass="10145">MQNKSEKTELQKAFKDSGLKYHELAEIIGLSKSHCYKIINWNIRIYYDTAVKISKALGKEASILFQDQQKKFVNAVSSDETFDKKANK</sequence>
<gene>
    <name evidence="2" type="ORF">CN958_29190</name>
</gene>
<organism evidence="2 3">
    <name type="scientific">Bacillus cereus</name>
    <dbReference type="NCBI Taxonomy" id="1396"/>
    <lineage>
        <taxon>Bacteria</taxon>
        <taxon>Bacillati</taxon>
        <taxon>Bacillota</taxon>
        <taxon>Bacilli</taxon>
        <taxon>Bacillales</taxon>
        <taxon>Bacillaceae</taxon>
        <taxon>Bacillus</taxon>
        <taxon>Bacillus cereus group</taxon>
    </lineage>
</organism>
<protein>
    <submittedName>
        <fullName evidence="2">Transcriptional regulator</fullName>
    </submittedName>
</protein>